<protein>
    <submittedName>
        <fullName evidence="1">Uncharacterized protein</fullName>
    </submittedName>
</protein>
<accession>A0AAU8GRX2</accession>
<organism evidence="1">
    <name type="scientific">Mammaliicoccus phage MSShimriz1</name>
    <dbReference type="NCBI Taxonomy" id="3230127"/>
    <lineage>
        <taxon>Viruses</taxon>
    </lineage>
</organism>
<evidence type="ECO:0000313" key="1">
    <source>
        <dbReference type="EMBL" id="XCH45047.1"/>
    </source>
</evidence>
<dbReference type="EMBL" id="PP931174">
    <property type="protein sequence ID" value="XCH45047.1"/>
    <property type="molecule type" value="Genomic_DNA"/>
</dbReference>
<reference evidence="1" key="1">
    <citation type="submission" date="2024-06" db="EMBL/GenBank/DDBJ databases">
        <authorList>
            <person name="Ashkenazi R."/>
            <person name="Lipszyc R.R."/>
            <person name="Braunstein R."/>
            <person name="Yerushalmy O."/>
            <person name="Alkalay-Oren S."/>
            <person name="Coppenhagn-Glazer S."/>
            <person name="Hazan R."/>
        </authorList>
    </citation>
    <scope>NUCLEOTIDE SEQUENCE</scope>
</reference>
<sequence length="67" mass="8119">MDTKADKAFKKIHRDLSNMSEYEMSELIHKIERYKHKRHKGEGLHSTIEQIQLLEELKNQGEEFHKR</sequence>
<name>A0AAU8GRX2_9VIRU</name>
<proteinExistence type="predicted"/>